<dbReference type="SUPFAM" id="SSF56349">
    <property type="entry name" value="DNA breaking-rejoining enzymes"/>
    <property type="match status" value="1"/>
</dbReference>
<dbReference type="InterPro" id="IPR011010">
    <property type="entry name" value="DNA_brk_join_enz"/>
</dbReference>
<keyword evidence="1" id="KW-0229">DNA integration</keyword>
<dbReference type="PANTHER" id="PTHR30349">
    <property type="entry name" value="PHAGE INTEGRASE-RELATED"/>
    <property type="match status" value="1"/>
</dbReference>
<dbReference type="AlphaFoldDB" id="A0A0H3F9R9"/>
<evidence type="ECO:0000256" key="3">
    <source>
        <dbReference type="ARBA" id="ARBA00023172"/>
    </source>
</evidence>
<evidence type="ECO:0000259" key="6">
    <source>
        <dbReference type="PROSITE" id="PS51900"/>
    </source>
</evidence>
<dbReference type="PANTHER" id="PTHR30349:SF93">
    <property type="entry name" value="FELS-2 PROPHAGE PROTEIN"/>
    <property type="match status" value="1"/>
</dbReference>
<dbReference type="InterPro" id="IPR010998">
    <property type="entry name" value="Integrase_recombinase_N"/>
</dbReference>
<reference evidence="7 8" key="2">
    <citation type="journal article" date="2012" name="J. Bacteriol.">
        <title>Complete Genome Sequence of Rahnella sp. Strain Y9602, a Gammaproteobacterium Isolate from Metal- and Radionuclide-Contaminated Soil.</title>
        <authorList>
            <person name="Martinez R.J."/>
            <person name="Bruce D."/>
            <person name="Detter C."/>
            <person name="Goodwin L.A."/>
            <person name="Han J."/>
            <person name="Han C.S."/>
            <person name="Held B."/>
            <person name="Land M.L."/>
            <person name="Mikhailova N."/>
            <person name="Nolan M."/>
            <person name="Pennacchio L."/>
            <person name="Pitluck S."/>
            <person name="Tapia R."/>
            <person name="Woyke T."/>
            <person name="Sobecky P.A."/>
        </authorList>
    </citation>
    <scope>NUCLEOTIDE SEQUENCE [LARGE SCALE GENOMIC DNA]</scope>
    <source>
        <strain evidence="7 8">Y9602</strain>
    </source>
</reference>
<sequence>MSIKKLTDATYLVDIRPQGCDGKRIRRKFNTKGEAQIFERYIIARYQDKAWLDKSADRRKLTELLSLWWVYHGKHHVRGEIDRSRLHSIVNHLSEMGVTRADQLTHKAIIDYRIMMLDLGLKPASVNRHQAILSGMFTKLISAGEYHNAHPFREVKKLREGTTEMAYLTTDEIKALLQTLEGDNLKVAQLCLATGGRWGEVSNLKGEHIIKNVITFMKTKNGKRRSVPVSDELVRAIKTKASGRLFVSNYNTVRMTLRKVKPDLPKGQAAHVLRHTFATHFMMNGGNIITLQRVLGHATIQQTMTYAHFAPGYLQDAITFNPLNSITV</sequence>
<reference evidence="8" key="1">
    <citation type="submission" date="2011-01" db="EMBL/GenBank/DDBJ databases">
        <title>Complete sequence of chromosome of Rahnella sp. Y9602.</title>
        <authorList>
            <consortium name="US DOE Joint Genome Institute"/>
            <person name="Lucas S."/>
            <person name="Copeland A."/>
            <person name="Lapidus A."/>
            <person name="Cheng J.-F."/>
            <person name="Goodwin L."/>
            <person name="Pitluck S."/>
            <person name="Lu M."/>
            <person name="Detter J.C."/>
            <person name="Han C."/>
            <person name="Tapia R."/>
            <person name="Land M."/>
            <person name="Hauser L."/>
            <person name="Kyrpides N."/>
            <person name="Ivanova N."/>
            <person name="Ovchinnikova G."/>
            <person name="Pagani I."/>
            <person name="Sobecky P.A."/>
            <person name="Martinez R.J."/>
            <person name="Woyke T."/>
        </authorList>
    </citation>
    <scope>NUCLEOTIDE SEQUENCE [LARGE SCALE GENOMIC DNA]</scope>
    <source>
        <strain evidence="8">Y9602</strain>
    </source>
</reference>
<dbReference type="Pfam" id="PF00589">
    <property type="entry name" value="Phage_integrase"/>
    <property type="match status" value="1"/>
</dbReference>
<keyword evidence="2 4" id="KW-0238">DNA-binding</keyword>
<dbReference type="Gene3D" id="1.10.150.130">
    <property type="match status" value="1"/>
</dbReference>
<dbReference type="KEGG" id="rah:Rahaq_1187"/>
<dbReference type="PROSITE" id="PS51898">
    <property type="entry name" value="TYR_RECOMBINASE"/>
    <property type="match status" value="1"/>
</dbReference>
<dbReference type="RefSeq" id="WP_013574515.1">
    <property type="nucleotide sequence ID" value="NC_015061.1"/>
</dbReference>
<dbReference type="InterPro" id="IPR057084">
    <property type="entry name" value="Int_N"/>
</dbReference>
<dbReference type="OrthoDB" id="9795573at2"/>
<dbReference type="GO" id="GO:0006310">
    <property type="term" value="P:DNA recombination"/>
    <property type="evidence" value="ECO:0007669"/>
    <property type="project" value="UniProtKB-KW"/>
</dbReference>
<name>A0A0H3F9R9_RAHSY</name>
<dbReference type="PROSITE" id="PS51900">
    <property type="entry name" value="CB"/>
    <property type="match status" value="1"/>
</dbReference>
<evidence type="ECO:0000256" key="1">
    <source>
        <dbReference type="ARBA" id="ARBA00022908"/>
    </source>
</evidence>
<evidence type="ECO:0000256" key="4">
    <source>
        <dbReference type="PROSITE-ProRule" id="PRU01248"/>
    </source>
</evidence>
<dbReference type="Pfam" id="PF24624">
    <property type="entry name" value="Int_N"/>
    <property type="match status" value="1"/>
</dbReference>
<evidence type="ECO:0000259" key="5">
    <source>
        <dbReference type="PROSITE" id="PS51898"/>
    </source>
</evidence>
<evidence type="ECO:0000256" key="2">
    <source>
        <dbReference type="ARBA" id="ARBA00023125"/>
    </source>
</evidence>
<dbReference type="HOGENOM" id="CLU_027562_44_0_6"/>
<evidence type="ECO:0000313" key="7">
    <source>
        <dbReference type="EMBL" id="ADW72810.1"/>
    </source>
</evidence>
<dbReference type="Proteomes" id="UP000007257">
    <property type="component" value="Chromosome"/>
</dbReference>
<feature type="domain" description="Tyr recombinase" evidence="5">
    <location>
        <begin position="163"/>
        <end position="319"/>
    </location>
</feature>
<organism evidence="7 8">
    <name type="scientific">Rahnella sp. (strain Y9602)</name>
    <dbReference type="NCBI Taxonomy" id="2703885"/>
    <lineage>
        <taxon>Bacteria</taxon>
        <taxon>Pseudomonadati</taxon>
        <taxon>Pseudomonadota</taxon>
        <taxon>Gammaproteobacteria</taxon>
        <taxon>Enterobacterales</taxon>
        <taxon>Yersiniaceae</taxon>
        <taxon>Rahnella</taxon>
    </lineage>
</organism>
<dbReference type="eggNOG" id="COG0582">
    <property type="taxonomic scope" value="Bacteria"/>
</dbReference>
<gene>
    <name evidence="7" type="ordered locus">Rahaq_1187</name>
</gene>
<proteinExistence type="predicted"/>
<dbReference type="GO" id="GO:0003677">
    <property type="term" value="F:DNA binding"/>
    <property type="evidence" value="ECO:0007669"/>
    <property type="project" value="UniProtKB-UniRule"/>
</dbReference>
<protein>
    <submittedName>
        <fullName evidence="7">Integrase family protein</fullName>
    </submittedName>
</protein>
<dbReference type="InterPro" id="IPR002104">
    <property type="entry name" value="Integrase_catalytic"/>
</dbReference>
<dbReference type="CDD" id="cd00796">
    <property type="entry name" value="INT_Rci_Hp1_C"/>
    <property type="match status" value="1"/>
</dbReference>
<feature type="domain" description="Core-binding (CB)" evidence="6">
    <location>
        <begin position="59"/>
        <end position="141"/>
    </location>
</feature>
<dbReference type="InterPro" id="IPR013762">
    <property type="entry name" value="Integrase-like_cat_sf"/>
</dbReference>
<dbReference type="InterPro" id="IPR044068">
    <property type="entry name" value="CB"/>
</dbReference>
<accession>A0A0H3F9R9</accession>
<dbReference type="InterPro" id="IPR050090">
    <property type="entry name" value="Tyrosine_recombinase_XerCD"/>
</dbReference>
<dbReference type="GO" id="GO:0015074">
    <property type="term" value="P:DNA integration"/>
    <property type="evidence" value="ECO:0007669"/>
    <property type="project" value="UniProtKB-KW"/>
</dbReference>
<dbReference type="EMBL" id="CP002505">
    <property type="protein sequence ID" value="ADW72810.1"/>
    <property type="molecule type" value="Genomic_DNA"/>
</dbReference>
<keyword evidence="3" id="KW-0233">DNA recombination</keyword>
<evidence type="ECO:0000313" key="8">
    <source>
        <dbReference type="Proteomes" id="UP000007257"/>
    </source>
</evidence>
<dbReference type="Gene3D" id="1.10.443.10">
    <property type="entry name" value="Intergrase catalytic core"/>
    <property type="match status" value="1"/>
</dbReference>